<feature type="compositionally biased region" description="Gly residues" evidence="6">
    <location>
        <begin position="358"/>
        <end position="381"/>
    </location>
</feature>
<comment type="subcellular location">
    <subcellularLocation>
        <location evidence="1">Nucleus</location>
    </subcellularLocation>
</comment>
<protein>
    <recommendedName>
        <fullName evidence="7">BRCT domain-containing protein</fullName>
    </recommendedName>
</protein>
<feature type="compositionally biased region" description="Low complexity" evidence="6">
    <location>
        <begin position="240"/>
        <end position="261"/>
    </location>
</feature>
<dbReference type="PANTHER" id="PTHR13763:SF0">
    <property type="entry name" value="BREAST CANCER TYPE 1 SUSCEPTIBILITY PROTEIN"/>
    <property type="match status" value="1"/>
</dbReference>
<gene>
    <name evidence="8" type="ORF">MNEG_12221</name>
</gene>
<evidence type="ECO:0000256" key="3">
    <source>
        <dbReference type="ARBA" id="ARBA00022763"/>
    </source>
</evidence>
<feature type="compositionally biased region" description="Basic and acidic residues" evidence="6">
    <location>
        <begin position="84"/>
        <end position="107"/>
    </location>
</feature>
<dbReference type="GO" id="GO:0000724">
    <property type="term" value="P:double-strand break repair via homologous recombination"/>
    <property type="evidence" value="ECO:0007669"/>
    <property type="project" value="TreeGrafter"/>
</dbReference>
<feature type="compositionally biased region" description="Gly residues" evidence="6">
    <location>
        <begin position="310"/>
        <end position="319"/>
    </location>
</feature>
<reference evidence="8 9" key="1">
    <citation type="journal article" date="2013" name="BMC Genomics">
        <title>Reconstruction of the lipid metabolism for the microalga Monoraphidium neglectum from its genome sequence reveals characteristics suitable for biofuel production.</title>
        <authorList>
            <person name="Bogen C."/>
            <person name="Al-Dilaimi A."/>
            <person name="Albersmeier A."/>
            <person name="Wichmann J."/>
            <person name="Grundmann M."/>
            <person name="Rupp O."/>
            <person name="Lauersen K.J."/>
            <person name="Blifernez-Klassen O."/>
            <person name="Kalinowski J."/>
            <person name="Goesmann A."/>
            <person name="Mussgnug J.H."/>
            <person name="Kruse O."/>
        </authorList>
    </citation>
    <scope>NUCLEOTIDE SEQUENCE [LARGE SCALE GENOMIC DNA]</scope>
    <source>
        <strain evidence="8 9">SAG 48.87</strain>
    </source>
</reference>
<dbReference type="GO" id="GO:0004842">
    <property type="term" value="F:ubiquitin-protein transferase activity"/>
    <property type="evidence" value="ECO:0007669"/>
    <property type="project" value="TreeGrafter"/>
</dbReference>
<dbReference type="InterPro" id="IPR031099">
    <property type="entry name" value="BRCA1-associated"/>
</dbReference>
<feature type="compositionally biased region" description="Low complexity" evidence="6">
    <location>
        <begin position="108"/>
        <end position="118"/>
    </location>
</feature>
<dbReference type="KEGG" id="mng:MNEG_12221"/>
<dbReference type="SUPFAM" id="SSF52113">
    <property type="entry name" value="BRCT domain"/>
    <property type="match status" value="2"/>
</dbReference>
<organism evidence="8 9">
    <name type="scientific">Monoraphidium neglectum</name>
    <dbReference type="NCBI Taxonomy" id="145388"/>
    <lineage>
        <taxon>Eukaryota</taxon>
        <taxon>Viridiplantae</taxon>
        <taxon>Chlorophyta</taxon>
        <taxon>core chlorophytes</taxon>
        <taxon>Chlorophyceae</taxon>
        <taxon>CS clade</taxon>
        <taxon>Sphaeropleales</taxon>
        <taxon>Selenastraceae</taxon>
        <taxon>Monoraphidium</taxon>
    </lineage>
</organism>
<feature type="compositionally biased region" description="Low complexity" evidence="6">
    <location>
        <begin position="275"/>
        <end position="291"/>
    </location>
</feature>
<dbReference type="RefSeq" id="XP_013894762.1">
    <property type="nucleotide sequence ID" value="XM_014039308.1"/>
</dbReference>
<dbReference type="OrthoDB" id="553148at2759"/>
<dbReference type="Proteomes" id="UP000054498">
    <property type="component" value="Unassembled WGS sequence"/>
</dbReference>
<dbReference type="GO" id="GO:0005634">
    <property type="term" value="C:nucleus"/>
    <property type="evidence" value="ECO:0007669"/>
    <property type="project" value="UniProtKB-SubCell"/>
</dbReference>
<feature type="compositionally biased region" description="Polar residues" evidence="6">
    <location>
        <begin position="230"/>
        <end position="239"/>
    </location>
</feature>
<dbReference type="InterPro" id="IPR036420">
    <property type="entry name" value="BRCT_dom_sf"/>
</dbReference>
<feature type="domain" description="BRCT" evidence="7">
    <location>
        <begin position="626"/>
        <end position="711"/>
    </location>
</feature>
<dbReference type="GeneID" id="25729562"/>
<evidence type="ECO:0000256" key="5">
    <source>
        <dbReference type="ARBA" id="ARBA00023242"/>
    </source>
</evidence>
<dbReference type="CDD" id="cd17734">
    <property type="entry name" value="BRCT_Bard1_rpt1"/>
    <property type="match status" value="1"/>
</dbReference>
<dbReference type="InterPro" id="IPR001357">
    <property type="entry name" value="BRCT_dom"/>
</dbReference>
<keyword evidence="3" id="KW-0227">DNA damage</keyword>
<feature type="compositionally biased region" description="Gly residues" evidence="6">
    <location>
        <begin position="453"/>
        <end position="476"/>
    </location>
</feature>
<evidence type="ECO:0000256" key="6">
    <source>
        <dbReference type="SAM" id="MobiDB-lite"/>
    </source>
</evidence>
<sequence length="862" mass="83021">MDRIAQHYFDLESLLAPSNMLCTQLQMDAAPEQLLVEQLPAEQLPAGKQDKWRAAEEGGRAGADDTASEGGYAGDAAASGALERPAEGEGGGKKQQEAKEAGDEKQLEGPGAAAPEPASGERGDVAADEAGAMDGSGPPAVGRRPPTQDDSPIPAWLAGSQPDALAAAMRPAPPVAPNDKHIAAAAATEDAAAAPVAAGRPRRQQTADVSLEEPRFCWLAGARPEDLRSESGTVPAPSSTATGAGAAAGAAGAAQAHTTAARPRRRQSLDEPSTAAGGAEGSRQGRAAAGRAAGGTGAAAEGAPGKRKPGGNGGGGAAGAGKKSKAADPRQRTLLAFVGRTAGDATADDADSGDEAGRSGGGGGGEGAGDVCGSVGGGEGETGVMAAAKAQAMKCGVCGTKRGLDAPAPEVAAEQQAAEAQAVASQQPAAAAQQPSPGSAGGAAAPGSSSQAGGSGRARGRGRSSGGAGAAAGAGGKARRGKAAQATPATPDSGGSAAGAARHAAQQTPFAQAAAAAPAPAAGAASAGPGSRPETGTKQRKGTPATATPLVARKRATPDSASNDAAGRSSGANGGGGSGAGAAKRARQQLTPPAVPTRGGGGGAAARTPDGAGAPAAWGAPRRDWVLTGSGLSEDEKALLRNLAHASGARLAEHWEPGVTHVVAALNEQGRARRTIKYLSGLLAGAWVVGSTWAAASLAAGAPAPEGDHEAAGDTAGFEGGPREGREMAAAAAEGGGGGSSSGGARLLEGLEMYLAGPFPAKDGVSALARAAGAKLLARLPHAAVGKRRSNAAAEQPQQQQAGLVIVVDPDALAATGGAAAGAAAAASAAALGAPIVGLTWLMDCASSLTRRGLEGYAYTPA</sequence>
<evidence type="ECO:0000256" key="1">
    <source>
        <dbReference type="ARBA" id="ARBA00004123"/>
    </source>
</evidence>
<feature type="region of interest" description="Disordered" evidence="6">
    <location>
        <begin position="38"/>
        <end position="210"/>
    </location>
</feature>
<dbReference type="Gene3D" id="3.40.50.10190">
    <property type="entry name" value="BRCT domain"/>
    <property type="match status" value="2"/>
</dbReference>
<accession>A0A0D2J7I1</accession>
<evidence type="ECO:0000313" key="8">
    <source>
        <dbReference type="EMBL" id="KIY95742.1"/>
    </source>
</evidence>
<feature type="compositionally biased region" description="Low complexity" evidence="6">
    <location>
        <begin position="406"/>
        <end position="452"/>
    </location>
</feature>
<evidence type="ECO:0000256" key="2">
    <source>
        <dbReference type="ARBA" id="ARBA00022737"/>
    </source>
</evidence>
<keyword evidence="5" id="KW-0539">Nucleus</keyword>
<feature type="region of interest" description="Disordered" evidence="6">
    <location>
        <begin position="702"/>
        <end position="742"/>
    </location>
</feature>
<evidence type="ECO:0000256" key="4">
    <source>
        <dbReference type="ARBA" id="ARBA00023204"/>
    </source>
</evidence>
<keyword evidence="9" id="KW-1185">Reference proteome</keyword>
<feature type="compositionally biased region" description="Low complexity" evidence="6">
    <location>
        <begin position="183"/>
        <end position="198"/>
    </location>
</feature>
<evidence type="ECO:0000313" key="9">
    <source>
        <dbReference type="Proteomes" id="UP000054498"/>
    </source>
</evidence>
<dbReference type="PROSITE" id="PS50172">
    <property type="entry name" value="BRCT"/>
    <property type="match status" value="2"/>
</dbReference>
<feature type="region of interest" description="Disordered" evidence="6">
    <location>
        <begin position="222"/>
        <end position="381"/>
    </location>
</feature>
<dbReference type="GO" id="GO:0045944">
    <property type="term" value="P:positive regulation of transcription by RNA polymerase II"/>
    <property type="evidence" value="ECO:0007669"/>
    <property type="project" value="TreeGrafter"/>
</dbReference>
<keyword evidence="4" id="KW-0234">DNA repair</keyword>
<feature type="compositionally biased region" description="Basic and acidic residues" evidence="6">
    <location>
        <begin position="48"/>
        <end position="63"/>
    </location>
</feature>
<dbReference type="EMBL" id="KK103347">
    <property type="protein sequence ID" value="KIY95742.1"/>
    <property type="molecule type" value="Genomic_DNA"/>
</dbReference>
<feature type="compositionally biased region" description="Low complexity" evidence="6">
    <location>
        <begin position="605"/>
        <end position="619"/>
    </location>
</feature>
<dbReference type="PANTHER" id="PTHR13763">
    <property type="entry name" value="BREAST CANCER TYPE 1 SUSCEPTIBILITY PROTEIN BRCA1"/>
    <property type="match status" value="1"/>
</dbReference>
<keyword evidence="2" id="KW-0677">Repeat</keyword>
<dbReference type="STRING" id="145388.A0A0D2J7I1"/>
<feature type="compositionally biased region" description="Low complexity" evidence="6">
    <location>
        <begin position="559"/>
        <end position="571"/>
    </location>
</feature>
<evidence type="ECO:0000259" key="7">
    <source>
        <dbReference type="PROSITE" id="PS50172"/>
    </source>
</evidence>
<feature type="compositionally biased region" description="Low complexity" evidence="6">
    <location>
        <begin position="68"/>
        <end position="81"/>
    </location>
</feature>
<feature type="compositionally biased region" description="Low complexity" evidence="6">
    <location>
        <begin position="493"/>
        <end position="530"/>
    </location>
</feature>
<proteinExistence type="predicted"/>
<feature type="region of interest" description="Disordered" evidence="6">
    <location>
        <begin position="399"/>
        <end position="619"/>
    </location>
</feature>
<feature type="domain" description="BRCT" evidence="7">
    <location>
        <begin position="743"/>
        <end position="859"/>
    </location>
</feature>
<name>A0A0D2J7I1_9CHLO</name>
<dbReference type="AlphaFoldDB" id="A0A0D2J7I1"/>